<evidence type="ECO:0000313" key="13">
    <source>
        <dbReference type="Proteomes" id="UP000077202"/>
    </source>
</evidence>
<feature type="compositionally biased region" description="Polar residues" evidence="9">
    <location>
        <begin position="7"/>
        <end position="18"/>
    </location>
</feature>
<reference evidence="11" key="2">
    <citation type="journal article" date="2019" name="Curr. Biol.">
        <title>Chromatin organization in early land plants reveals an ancestral association between H3K27me3, transposons, and constitutive heterochromatin.</title>
        <authorList>
            <person name="Montgomery S.A."/>
            <person name="Tanizawa Y."/>
            <person name="Galik B."/>
            <person name="Wang N."/>
            <person name="Ito T."/>
            <person name="Mochizuki T."/>
            <person name="Akimcheva S."/>
            <person name="Bowman J."/>
            <person name="Cognat V."/>
            <person name="Drouard L."/>
            <person name="Ekker H."/>
            <person name="Houng S."/>
            <person name="Kohchi T."/>
            <person name="Lin S."/>
            <person name="Liu L.D."/>
            <person name="Nakamura Y."/>
            <person name="Valeeva L.R."/>
            <person name="Shakirov E.V."/>
            <person name="Shippen D.E."/>
            <person name="Wei W."/>
            <person name="Yagura M."/>
            <person name="Yamaoka S."/>
            <person name="Yamato K.T."/>
            <person name="Liu C."/>
            <person name="Berger F."/>
        </authorList>
    </citation>
    <scope>NUCLEOTIDE SEQUENCE [LARGE SCALE GENOMIC DNA]</scope>
    <source>
        <strain evidence="11">Tak-1</strain>
    </source>
</reference>
<evidence type="ECO:0000256" key="6">
    <source>
        <dbReference type="ARBA" id="ARBA00034488"/>
    </source>
</evidence>
<name>A0A176W768_MARPO</name>
<reference evidence="14" key="3">
    <citation type="journal article" date="2020" name="Curr. Biol.">
        <title>Chromatin organization in early land plants reveals an ancestral association between H3K27me3, transposons, and constitutive heterochromatin.</title>
        <authorList>
            <person name="Montgomery S.A."/>
            <person name="Tanizawa Y."/>
            <person name="Galik B."/>
            <person name="Wang N."/>
            <person name="Ito T."/>
            <person name="Mochizuki T."/>
            <person name="Akimcheva S."/>
            <person name="Bowman J.L."/>
            <person name="Cognat V."/>
            <person name="Marechal-Drouard L."/>
            <person name="Ekker H."/>
            <person name="Hong S.F."/>
            <person name="Kohchi T."/>
            <person name="Lin S.S."/>
            <person name="Liu L.D."/>
            <person name="Nakamura Y."/>
            <person name="Valeeva L.R."/>
            <person name="Shakirov E.V."/>
            <person name="Shippen D.E."/>
            <person name="Wei W.L."/>
            <person name="Yagura M."/>
            <person name="Yamaoka S."/>
            <person name="Yamato K.T."/>
            <person name="Liu C."/>
            <person name="Berger F."/>
        </authorList>
    </citation>
    <scope>NUCLEOTIDE SEQUENCE [LARGE SCALE GENOMIC DNA]</scope>
    <source>
        <strain evidence="14">Tak-1</strain>
    </source>
</reference>
<feature type="compositionally biased region" description="Low complexity" evidence="9">
    <location>
        <begin position="91"/>
        <end position="101"/>
    </location>
</feature>
<feature type="binding site" evidence="7">
    <location>
        <begin position="242"/>
        <end position="249"/>
    </location>
    <ligand>
        <name>ATP</name>
        <dbReference type="ChEBI" id="CHEBI:30616"/>
    </ligand>
</feature>
<dbReference type="InterPro" id="IPR001752">
    <property type="entry name" value="Kinesin_motor_dom"/>
</dbReference>
<dbReference type="GO" id="GO:0007018">
    <property type="term" value="P:microtubule-based movement"/>
    <property type="evidence" value="ECO:0007669"/>
    <property type="project" value="InterPro"/>
</dbReference>
<dbReference type="InterPro" id="IPR044986">
    <property type="entry name" value="KIF15/KIN-12"/>
</dbReference>
<dbReference type="InterPro" id="IPR019821">
    <property type="entry name" value="Kinesin_motor_CS"/>
</dbReference>
<keyword evidence="13" id="KW-1185">Reference proteome</keyword>
<feature type="domain" description="Kinesin motor" evidence="10">
    <location>
        <begin position="165"/>
        <end position="503"/>
    </location>
</feature>
<dbReference type="PRINTS" id="PR00380">
    <property type="entry name" value="KINESINHEAVY"/>
</dbReference>
<evidence type="ECO:0000313" key="14">
    <source>
        <dbReference type="Proteomes" id="UP001162541"/>
    </source>
</evidence>
<protein>
    <recommendedName>
        <fullName evidence="10">Kinesin motor domain-containing protein</fullName>
    </recommendedName>
</protein>
<dbReference type="EMBL" id="AP019866">
    <property type="protein sequence ID" value="BBM98938.1"/>
    <property type="molecule type" value="Genomic_DNA"/>
</dbReference>
<keyword evidence="3 7" id="KW-0067">ATP-binding</keyword>
<keyword evidence="1" id="KW-0493">Microtubule</keyword>
<dbReference type="PROSITE" id="PS50067">
    <property type="entry name" value="KINESIN_MOTOR_2"/>
    <property type="match status" value="1"/>
</dbReference>
<feature type="coiled-coil region" evidence="8">
    <location>
        <begin position="1252"/>
        <end position="1286"/>
    </location>
</feature>
<dbReference type="PANTHER" id="PTHR37739">
    <property type="entry name" value="KINESIN-LIKE PROTEIN KIN-12D"/>
    <property type="match status" value="1"/>
</dbReference>
<keyword evidence="4 8" id="KW-0175">Coiled coil</keyword>
<feature type="coiled-coil region" evidence="8">
    <location>
        <begin position="510"/>
        <end position="537"/>
    </location>
</feature>
<keyword evidence="2 7" id="KW-0547">Nucleotide-binding</keyword>
<evidence type="ECO:0000256" key="2">
    <source>
        <dbReference type="ARBA" id="ARBA00022741"/>
    </source>
</evidence>
<evidence type="ECO:0000256" key="1">
    <source>
        <dbReference type="ARBA" id="ARBA00022701"/>
    </source>
</evidence>
<dbReference type="PANTHER" id="PTHR37739:SF16">
    <property type="entry name" value="KINESIN-LIKE PROTEIN"/>
    <property type="match status" value="1"/>
</dbReference>
<dbReference type="GO" id="GO:0003777">
    <property type="term" value="F:microtubule motor activity"/>
    <property type="evidence" value="ECO:0007669"/>
    <property type="project" value="InterPro"/>
</dbReference>
<feature type="region of interest" description="Disordered" evidence="9">
    <location>
        <begin position="585"/>
        <end position="610"/>
    </location>
</feature>
<evidence type="ECO:0000256" key="7">
    <source>
        <dbReference type="PROSITE-ProRule" id="PRU00283"/>
    </source>
</evidence>
<evidence type="ECO:0000256" key="8">
    <source>
        <dbReference type="SAM" id="Coils"/>
    </source>
</evidence>
<accession>A0A176W768</accession>
<sequence length="1572" mass="174626">MPPLLTRSRTIRGTTSPAESPVKDREPFTLGPFRHQKAFSASNSSRRSRTNGENVPPDNVYTAAYVKANTLNQGAGSPAQSKSATKGRNAGGALLPGSPALLPRPPSSKPSPGGTSRPKNEPTNGNIQDAAGSIKRKLSWETNSGALYENFTNTVSAEVDGSDSGVKVIVRMRPLNAKEEQEEATKVVQKISTNAVSLGDQQFTYDAIAGENASQKEVFEMVGLPMVENCLAGFNSSIFAYGQTGSGKTHTMWGATNEAGADLPPSKDRGITPRVFEELFARMQQEEELNTDKALRYQCRCSFLEIYNEQITDLLDPSQKNLQIREDTKTGVYVYSLSEEYVSNVDDVTRLLLKGLSNRRTGATVMNNESSRSHSVFTCVIDCRFKNLADGVNSVRSSRMNLVDLAGSERQKQTGAAGERLKEAGNINKSLSQLGNVINILADVAQTGKQRHIPYRDSRLTFLLQESLGGNAKLAMICAISPASSCKNETLSTLRFAQRAKAVQNKAVVNEETASDVNLLREQIRQLKDELMRMKTNSSEDQGTGGYSNGWNARRSYNLLRLSLSHPMNISAADLDQDDDLEMQIDEDDDESGPVSTSSADTKGGVRPGACRLEAIEEKDWLSDTVMEIEESETGEVNSKADGDDDRTDIESKVFEEYDPISIHESEAEVNLDDDSPNLKTPESVKLQELVLPKLHSPPLSVSPRLKGNTRKGLTGSPLAPRVELAVHANVRDSAVCDEIYHSTQEGFADSCTSLSLQMKRNSVVRSAARASMSAARPTERLAACLHRGLQILDNQQRTSIAAVRSSSAGLRFSTQNCDFRIPKMIGTVDKAVQTSPTVVVSQSTSPLVLPYSSAQPLEELSSRNLELALTLSASPNEMRTTTSSLKDPQESQGTVTCDSIVVPFSKLETGPESIGYLLPESGKANLQLDYNLSPDNVGTELLMESISLPRIENAEAESPCTPCDEGGDCLQEINTMSSEVAVQVSLSHSVPVSYPSSSQDASQWQLVTMDVPISTSDSGGNSTSLHVSKAVENLLTGAIRRERVAEEMMFKQAAEIEQLNRLVRQYKHERECNAILHRTREEKIGRLESLMESAIPTDEYLNEEWSALLLEHKLLQEKFDNHPEVTNSSVEQQRLLEELNKYRMFFDLGERDVLLEEISQLRNQLQNILEQPGSSGKNRRLSSTRKSIQVVNNPTRDTECPSTSQEARSLHLFAIPQHQEPSQVQPDSDISRALVVTDARSSEEMRWEVEKEEWEERERDWMSALEEMRDEVESYKRLAEKRKQEFECEKRCSEEVQEALQMAMVGHARLLEQYAELQEKHIVLISKQRKIRETTVDVKKMAKRAGVSNFESRWLDAQATQMAAMKVEFDEERRAAKEEIQDLQVQLRDTAEAVQAAGELLVRLKEAEESVMVAQDAAAIAEHDANSIKRDLEKTKRRHATEIATLQQRLLESRLQKTAVCPMCVMAERVKFQFTEVDAETAQATIEAEARAMALKEEKEWMAKQRELAAEEERRMQSLHDMDEYSSVLTGEFDDHGCDSEGLHLEEFDDLDHLFMPSEGPSVNICTPEKR</sequence>
<feature type="compositionally biased region" description="Polar residues" evidence="9">
    <location>
        <begin position="72"/>
        <end position="86"/>
    </location>
</feature>
<keyword evidence="5 7" id="KW-0505">Motor protein</keyword>
<feature type="coiled-coil region" evidence="8">
    <location>
        <begin position="1367"/>
        <end position="1450"/>
    </location>
</feature>
<dbReference type="InterPro" id="IPR036961">
    <property type="entry name" value="Kinesin_motor_dom_sf"/>
</dbReference>
<evidence type="ECO:0000256" key="5">
    <source>
        <dbReference type="ARBA" id="ARBA00023175"/>
    </source>
</evidence>
<dbReference type="FunFam" id="3.40.850.10:FF:000052">
    <property type="entry name" value="Kinesin-like protein KIN-12F"/>
    <property type="match status" value="1"/>
</dbReference>
<proteinExistence type="inferred from homology"/>
<feature type="region of interest" description="Disordered" evidence="9">
    <location>
        <begin position="72"/>
        <end position="128"/>
    </location>
</feature>
<gene>
    <name evidence="12" type="ORF">AXG93_2490s1000</name>
    <name evidence="11" type="ORF">Mp_1g17360</name>
</gene>
<evidence type="ECO:0000313" key="12">
    <source>
        <dbReference type="EMBL" id="OAE28312.1"/>
    </source>
</evidence>
<feature type="region of interest" description="Disordered" evidence="9">
    <location>
        <begin position="1170"/>
        <end position="1203"/>
    </location>
</feature>
<dbReference type="Gene3D" id="3.40.850.10">
    <property type="entry name" value="Kinesin motor domain"/>
    <property type="match status" value="1"/>
</dbReference>
<evidence type="ECO:0000256" key="4">
    <source>
        <dbReference type="ARBA" id="ARBA00023054"/>
    </source>
</evidence>
<evidence type="ECO:0000313" key="11">
    <source>
        <dbReference type="EMBL" id="BBM98938.1"/>
    </source>
</evidence>
<evidence type="ECO:0000256" key="9">
    <source>
        <dbReference type="SAM" id="MobiDB-lite"/>
    </source>
</evidence>
<dbReference type="SMART" id="SM00129">
    <property type="entry name" value="KISc"/>
    <property type="match status" value="1"/>
</dbReference>
<feature type="region of interest" description="Disordered" evidence="9">
    <location>
        <begin position="1"/>
        <end position="58"/>
    </location>
</feature>
<dbReference type="GO" id="GO:0005874">
    <property type="term" value="C:microtubule"/>
    <property type="evidence" value="ECO:0007669"/>
    <property type="project" value="UniProtKB-KW"/>
</dbReference>
<dbReference type="Proteomes" id="UP000077202">
    <property type="component" value="Unassembled WGS sequence"/>
</dbReference>
<reference evidence="12 13" key="1">
    <citation type="submission" date="2016-03" db="EMBL/GenBank/DDBJ databases">
        <title>Mechanisms controlling the formation of the plant cell surface in tip-growing cells are functionally conserved among land plants.</title>
        <authorList>
            <person name="Honkanen S."/>
            <person name="Jones V.A."/>
            <person name="Morieri G."/>
            <person name="Champion C."/>
            <person name="Hetherington A.J."/>
            <person name="Kelly S."/>
            <person name="Saint-Marcoux D."/>
            <person name="Proust H."/>
            <person name="Prescott H."/>
            <person name="Dolan L."/>
        </authorList>
    </citation>
    <scope>NUCLEOTIDE SEQUENCE [LARGE SCALE GENOMIC DNA]</scope>
    <source>
        <strain evidence="13">cv. Tak-1 and cv. Tak-2</strain>
        <tissue evidence="12">Whole gametophyte</tissue>
    </source>
</reference>
<dbReference type="InterPro" id="IPR027417">
    <property type="entry name" value="P-loop_NTPase"/>
</dbReference>
<evidence type="ECO:0000256" key="3">
    <source>
        <dbReference type="ARBA" id="ARBA00022840"/>
    </source>
</evidence>
<dbReference type="Pfam" id="PF00225">
    <property type="entry name" value="Kinesin"/>
    <property type="match status" value="1"/>
</dbReference>
<organism evidence="12 13">
    <name type="scientific">Marchantia polymorpha subsp. ruderalis</name>
    <dbReference type="NCBI Taxonomy" id="1480154"/>
    <lineage>
        <taxon>Eukaryota</taxon>
        <taxon>Viridiplantae</taxon>
        <taxon>Streptophyta</taxon>
        <taxon>Embryophyta</taxon>
        <taxon>Marchantiophyta</taxon>
        <taxon>Marchantiopsida</taxon>
        <taxon>Marchantiidae</taxon>
        <taxon>Marchantiales</taxon>
        <taxon>Marchantiaceae</taxon>
        <taxon>Marchantia</taxon>
    </lineage>
</organism>
<dbReference type="SUPFAM" id="SSF52540">
    <property type="entry name" value="P-loop containing nucleoside triphosphate hydrolases"/>
    <property type="match status" value="1"/>
</dbReference>
<dbReference type="EMBL" id="LVLJ01001741">
    <property type="protein sequence ID" value="OAE28312.1"/>
    <property type="molecule type" value="Genomic_DNA"/>
</dbReference>
<dbReference type="GO" id="GO:0008017">
    <property type="term" value="F:microtubule binding"/>
    <property type="evidence" value="ECO:0007669"/>
    <property type="project" value="InterPro"/>
</dbReference>
<dbReference type="PROSITE" id="PS00411">
    <property type="entry name" value="KINESIN_MOTOR_1"/>
    <property type="match status" value="1"/>
</dbReference>
<evidence type="ECO:0000259" key="10">
    <source>
        <dbReference type="PROSITE" id="PS50067"/>
    </source>
</evidence>
<dbReference type="GO" id="GO:0005524">
    <property type="term" value="F:ATP binding"/>
    <property type="evidence" value="ECO:0007669"/>
    <property type="project" value="UniProtKB-UniRule"/>
</dbReference>
<dbReference type="GO" id="GO:0009524">
    <property type="term" value="C:phragmoplast"/>
    <property type="evidence" value="ECO:0007669"/>
    <property type="project" value="UniProtKB-ARBA"/>
</dbReference>
<dbReference type="Proteomes" id="UP001162541">
    <property type="component" value="Chromosome 1"/>
</dbReference>
<feature type="compositionally biased region" description="Polar residues" evidence="9">
    <location>
        <begin position="1185"/>
        <end position="1203"/>
    </location>
</feature>
<comment type="similarity">
    <text evidence="6">Belongs to the TRAFAC class myosin-kinesin ATPase superfamily. Kinesin family. KIN-12 subfamily.</text>
</comment>